<organism evidence="1">
    <name type="scientific">Anguilla anguilla</name>
    <name type="common">European freshwater eel</name>
    <name type="synonym">Muraena anguilla</name>
    <dbReference type="NCBI Taxonomy" id="7936"/>
    <lineage>
        <taxon>Eukaryota</taxon>
        <taxon>Metazoa</taxon>
        <taxon>Chordata</taxon>
        <taxon>Craniata</taxon>
        <taxon>Vertebrata</taxon>
        <taxon>Euteleostomi</taxon>
        <taxon>Actinopterygii</taxon>
        <taxon>Neopterygii</taxon>
        <taxon>Teleostei</taxon>
        <taxon>Anguilliformes</taxon>
        <taxon>Anguillidae</taxon>
        <taxon>Anguilla</taxon>
    </lineage>
</organism>
<name>A0A0E9SI29_ANGAN</name>
<dbReference type="AlphaFoldDB" id="A0A0E9SI29"/>
<accession>A0A0E9SI29</accession>
<reference evidence="1" key="2">
    <citation type="journal article" date="2015" name="Fish Shellfish Immunol.">
        <title>Early steps in the European eel (Anguilla anguilla)-Vibrio vulnificus interaction in the gills: Role of the RtxA13 toxin.</title>
        <authorList>
            <person name="Callol A."/>
            <person name="Pajuelo D."/>
            <person name="Ebbesson L."/>
            <person name="Teles M."/>
            <person name="MacKenzie S."/>
            <person name="Amaro C."/>
        </authorList>
    </citation>
    <scope>NUCLEOTIDE SEQUENCE</scope>
</reference>
<proteinExistence type="predicted"/>
<evidence type="ECO:0000313" key="1">
    <source>
        <dbReference type="EMBL" id="JAH40310.1"/>
    </source>
</evidence>
<protein>
    <submittedName>
        <fullName evidence="1">Uncharacterized protein</fullName>
    </submittedName>
</protein>
<dbReference type="EMBL" id="GBXM01068267">
    <property type="protein sequence ID" value="JAH40310.1"/>
    <property type="molecule type" value="Transcribed_RNA"/>
</dbReference>
<sequence>MDINAPTLKLTRLDFNTILVFCFRFRCAGLYRARQQKLCHCTKY</sequence>
<reference evidence="1" key="1">
    <citation type="submission" date="2014-11" db="EMBL/GenBank/DDBJ databases">
        <authorList>
            <person name="Amaro Gonzalez C."/>
        </authorList>
    </citation>
    <scope>NUCLEOTIDE SEQUENCE</scope>
</reference>